<proteinExistence type="predicted"/>
<dbReference type="EMBL" id="KN658861">
    <property type="protein sequence ID" value="KHN19654.1"/>
    <property type="molecule type" value="Genomic_DNA"/>
</dbReference>
<evidence type="ECO:0000313" key="2">
    <source>
        <dbReference type="EMBL" id="KHN19654.1"/>
    </source>
</evidence>
<feature type="compositionally biased region" description="Gly residues" evidence="1">
    <location>
        <begin position="19"/>
        <end position="28"/>
    </location>
</feature>
<dbReference type="Proteomes" id="UP000053555">
    <property type="component" value="Unassembled WGS sequence"/>
</dbReference>
<feature type="region of interest" description="Disordered" evidence="1">
    <location>
        <begin position="18"/>
        <end position="77"/>
    </location>
</feature>
<accession>A0A0B2QHE5</accession>
<gene>
    <name evidence="2" type="ORF">glysoja_042551</name>
</gene>
<feature type="compositionally biased region" description="Basic and acidic residues" evidence="1">
    <location>
        <begin position="50"/>
        <end position="74"/>
    </location>
</feature>
<evidence type="ECO:0000256" key="1">
    <source>
        <dbReference type="SAM" id="MobiDB-lite"/>
    </source>
</evidence>
<protein>
    <submittedName>
        <fullName evidence="2">Uncharacterized protein</fullName>
    </submittedName>
</protein>
<reference evidence="2" key="1">
    <citation type="submission" date="2014-07" db="EMBL/GenBank/DDBJ databases">
        <title>Identification of a novel salt tolerance gene in wild soybean by whole-genome sequencing.</title>
        <authorList>
            <person name="Lam H.-M."/>
            <person name="Qi X."/>
            <person name="Li M.-W."/>
            <person name="Liu X."/>
            <person name="Xie M."/>
            <person name="Ni M."/>
            <person name="Xu X."/>
        </authorList>
    </citation>
    <scope>NUCLEOTIDE SEQUENCE [LARGE SCALE GENOMIC DNA]</scope>
    <source>
        <tissue evidence="2">Root</tissue>
    </source>
</reference>
<sequence>MAITKQADLEVDQIRVRVTGGGGGGGEGVSMHGGATVDGGLRWRVTEGQPEVRRPSKRAEKHPVPNEPAKKGHPMEQVAVDVDMVNHSVA</sequence>
<name>A0A0B2QHE5_GLYSO</name>
<organism evidence="2">
    <name type="scientific">Glycine soja</name>
    <name type="common">Wild soybean</name>
    <dbReference type="NCBI Taxonomy" id="3848"/>
    <lineage>
        <taxon>Eukaryota</taxon>
        <taxon>Viridiplantae</taxon>
        <taxon>Streptophyta</taxon>
        <taxon>Embryophyta</taxon>
        <taxon>Tracheophyta</taxon>
        <taxon>Spermatophyta</taxon>
        <taxon>Magnoliopsida</taxon>
        <taxon>eudicotyledons</taxon>
        <taxon>Gunneridae</taxon>
        <taxon>Pentapetalae</taxon>
        <taxon>rosids</taxon>
        <taxon>fabids</taxon>
        <taxon>Fabales</taxon>
        <taxon>Fabaceae</taxon>
        <taxon>Papilionoideae</taxon>
        <taxon>50 kb inversion clade</taxon>
        <taxon>NPAAA clade</taxon>
        <taxon>indigoferoid/millettioid clade</taxon>
        <taxon>Phaseoleae</taxon>
        <taxon>Glycine</taxon>
        <taxon>Glycine subgen. Soja</taxon>
    </lineage>
</organism>
<dbReference type="AlphaFoldDB" id="A0A0B2QHE5"/>